<dbReference type="AlphaFoldDB" id="A0A1H8B8H1"/>
<dbReference type="InterPro" id="IPR037219">
    <property type="entry name" value="Peptidase_M41-like"/>
</dbReference>
<feature type="compositionally biased region" description="Low complexity" evidence="1">
    <location>
        <begin position="15"/>
        <end position="24"/>
    </location>
</feature>
<organism evidence="2 3">
    <name type="scientific">Streptacidiphilus jiangxiensis</name>
    <dbReference type="NCBI Taxonomy" id="235985"/>
    <lineage>
        <taxon>Bacteria</taxon>
        <taxon>Bacillati</taxon>
        <taxon>Actinomycetota</taxon>
        <taxon>Actinomycetes</taxon>
        <taxon>Kitasatosporales</taxon>
        <taxon>Streptomycetaceae</taxon>
        <taxon>Streptacidiphilus</taxon>
    </lineage>
</organism>
<feature type="region of interest" description="Disordered" evidence="1">
    <location>
        <begin position="1"/>
        <end position="24"/>
    </location>
</feature>
<dbReference type="RefSeq" id="WP_143094827.1">
    <property type="nucleotide sequence ID" value="NZ_BBPN01000016.1"/>
</dbReference>
<protein>
    <recommendedName>
        <fullName evidence="4">Peptidase family M41</fullName>
    </recommendedName>
</protein>
<gene>
    <name evidence="2" type="ORF">SAMN05414137_15911</name>
</gene>
<evidence type="ECO:0000256" key="1">
    <source>
        <dbReference type="SAM" id="MobiDB-lite"/>
    </source>
</evidence>
<dbReference type="SUPFAM" id="SSF140990">
    <property type="entry name" value="FtsH protease domain-like"/>
    <property type="match status" value="1"/>
</dbReference>
<dbReference type="Proteomes" id="UP000183015">
    <property type="component" value="Unassembled WGS sequence"/>
</dbReference>
<dbReference type="Gene3D" id="1.20.58.760">
    <property type="entry name" value="Peptidase M41"/>
    <property type="match status" value="1"/>
</dbReference>
<reference evidence="3" key="1">
    <citation type="submission" date="2016-10" db="EMBL/GenBank/DDBJ databases">
        <authorList>
            <person name="Varghese N."/>
        </authorList>
    </citation>
    <scope>NUCLEOTIDE SEQUENCE [LARGE SCALE GENOMIC DNA]</scope>
    <source>
        <strain evidence="3">DSM 45096 / BCRC 16803 / CGMCC 4.1857 / CIP 109030 / JCM 12277 / KCTC 19219 / NBRC 100920 / 33214</strain>
    </source>
</reference>
<dbReference type="STRING" id="235985.SAMN05414137_15911"/>
<dbReference type="EMBL" id="FOAZ01000059">
    <property type="protein sequence ID" value="SEM79093.1"/>
    <property type="molecule type" value="Genomic_DNA"/>
</dbReference>
<dbReference type="GO" id="GO:0005524">
    <property type="term" value="F:ATP binding"/>
    <property type="evidence" value="ECO:0007669"/>
    <property type="project" value="InterPro"/>
</dbReference>
<proteinExistence type="predicted"/>
<evidence type="ECO:0000313" key="2">
    <source>
        <dbReference type="EMBL" id="SEM79093.1"/>
    </source>
</evidence>
<evidence type="ECO:0008006" key="4">
    <source>
        <dbReference type="Google" id="ProtNLM"/>
    </source>
</evidence>
<dbReference type="GO" id="GO:0004176">
    <property type="term" value="F:ATP-dependent peptidase activity"/>
    <property type="evidence" value="ECO:0007669"/>
    <property type="project" value="InterPro"/>
</dbReference>
<keyword evidence="3" id="KW-1185">Reference proteome</keyword>
<accession>A0A1H8B8H1</accession>
<dbReference type="GO" id="GO:0006508">
    <property type="term" value="P:proteolysis"/>
    <property type="evidence" value="ECO:0007669"/>
    <property type="project" value="InterPro"/>
</dbReference>
<name>A0A1H8B8H1_STRJI</name>
<evidence type="ECO:0000313" key="3">
    <source>
        <dbReference type="Proteomes" id="UP000183015"/>
    </source>
</evidence>
<dbReference type="GO" id="GO:0004222">
    <property type="term" value="F:metalloendopeptidase activity"/>
    <property type="evidence" value="ECO:0007669"/>
    <property type="project" value="InterPro"/>
</dbReference>
<sequence>MSSPTPHWVEIETPSTGTVVSGSSRHPAPEPFCCVGGALDLPAHIARAASAHHEAGHAVLALALGVHIPAVSIGTEAGLSACGHQRGFGGANEGVRDQLVHARLGSALVVLAAGVRAELMWLRENGVDLPATRAWAVEVGGLGDQVIADWLLSLYGHRLEHGTGHDLYDYWQHEAVADAALAAAWGKVGVVAAALLERDRITGDEAAALIGLTNPPAAPVPR</sequence>